<evidence type="ECO:0000256" key="7">
    <source>
        <dbReference type="ARBA" id="ARBA00022989"/>
    </source>
</evidence>
<evidence type="ECO:0000256" key="3">
    <source>
        <dbReference type="ARBA" id="ARBA00020256"/>
    </source>
</evidence>
<evidence type="ECO:0000256" key="6">
    <source>
        <dbReference type="ARBA" id="ARBA00022824"/>
    </source>
</evidence>
<keyword evidence="5" id="KW-0547">Nucleotide-binding</keyword>
<keyword evidence="8" id="KW-0342">GTP-binding</keyword>
<evidence type="ECO:0000256" key="10">
    <source>
        <dbReference type="ARBA" id="ARBA00023170"/>
    </source>
</evidence>
<evidence type="ECO:0000256" key="9">
    <source>
        <dbReference type="ARBA" id="ARBA00023136"/>
    </source>
</evidence>
<dbReference type="InterPro" id="IPR019009">
    <property type="entry name" value="SRP_receptor_beta_su"/>
</dbReference>
<evidence type="ECO:0000313" key="13">
    <source>
        <dbReference type="Proteomes" id="UP000662931"/>
    </source>
</evidence>
<keyword evidence="9 11" id="KW-0472">Membrane</keyword>
<proteinExistence type="inferred from homology"/>
<dbReference type="SUPFAM" id="SSF52540">
    <property type="entry name" value="P-loop containing nucleoside triphosphate hydrolases"/>
    <property type="match status" value="1"/>
</dbReference>
<keyword evidence="13" id="KW-1185">Reference proteome</keyword>
<dbReference type="Pfam" id="PF09439">
    <property type="entry name" value="SRPRB"/>
    <property type="match status" value="1"/>
</dbReference>
<keyword evidence="6" id="KW-0256">Endoplasmic reticulum</keyword>
<feature type="transmembrane region" description="Helical" evidence="11">
    <location>
        <begin position="15"/>
        <end position="34"/>
    </location>
</feature>
<organism evidence="12 13">
    <name type="scientific">Eeniella nana</name>
    <name type="common">Yeast</name>
    <name type="synonym">Brettanomyces nanus</name>
    <dbReference type="NCBI Taxonomy" id="13502"/>
    <lineage>
        <taxon>Eukaryota</taxon>
        <taxon>Fungi</taxon>
        <taxon>Dikarya</taxon>
        <taxon>Ascomycota</taxon>
        <taxon>Saccharomycotina</taxon>
        <taxon>Pichiomycetes</taxon>
        <taxon>Pichiales</taxon>
        <taxon>Pichiaceae</taxon>
        <taxon>Brettanomyces</taxon>
    </lineage>
</organism>
<keyword evidence="4 11" id="KW-0812">Transmembrane</keyword>
<keyword evidence="7 11" id="KW-1133">Transmembrane helix</keyword>
<dbReference type="EMBL" id="CP064814">
    <property type="protein sequence ID" value="QPG75625.1"/>
    <property type="molecule type" value="Genomic_DNA"/>
</dbReference>
<evidence type="ECO:0000256" key="5">
    <source>
        <dbReference type="ARBA" id="ARBA00022741"/>
    </source>
</evidence>
<evidence type="ECO:0000313" key="12">
    <source>
        <dbReference type="EMBL" id="QPG75625.1"/>
    </source>
</evidence>
<protein>
    <recommendedName>
        <fullName evidence="3">Signal recognition particle receptor subunit beta</fullName>
    </recommendedName>
</protein>
<dbReference type="GeneID" id="62196383"/>
<dbReference type="RefSeq" id="XP_038779190.1">
    <property type="nucleotide sequence ID" value="XM_038923262.1"/>
</dbReference>
<evidence type="ECO:0000256" key="2">
    <source>
        <dbReference type="ARBA" id="ARBA00005619"/>
    </source>
</evidence>
<dbReference type="Gene3D" id="3.40.50.300">
    <property type="entry name" value="P-loop containing nucleotide triphosphate hydrolases"/>
    <property type="match status" value="1"/>
</dbReference>
<dbReference type="InterPro" id="IPR027417">
    <property type="entry name" value="P-loop_NTPase"/>
</dbReference>
<evidence type="ECO:0000256" key="8">
    <source>
        <dbReference type="ARBA" id="ARBA00023134"/>
    </source>
</evidence>
<evidence type="ECO:0000256" key="11">
    <source>
        <dbReference type="SAM" id="Phobius"/>
    </source>
</evidence>
<evidence type="ECO:0000256" key="1">
    <source>
        <dbReference type="ARBA" id="ARBA00004389"/>
    </source>
</evidence>
<dbReference type="OrthoDB" id="41266at2759"/>
<dbReference type="GO" id="GO:0005525">
    <property type="term" value="F:GTP binding"/>
    <property type="evidence" value="ECO:0007669"/>
    <property type="project" value="UniProtKB-KW"/>
</dbReference>
<dbReference type="Proteomes" id="UP000662931">
    <property type="component" value="Chromosome 3"/>
</dbReference>
<sequence>MNSIIELLKSMDTTMFVASIVLAILVIVVTSLMVQKTLFKRNSRNFVIVGPPQSGKTNLFQRLTTGKLPVLTVTSIQPNVGPLKVDNSQYGENFSDVIVSDYPASSKMKNLYLYPFLSDNISSCRGMVYIIDASAFDAEYCHYVANDLLTLLPITESIPNGVDLAIFCNKCDYFTSRKPAKIHLMLEQEITKLYGLKLRNLEKVSESAEDMGVELEDSLNTAFNGGQFKFEMLEGNVDFLEGNVFKDKIDSLIDWFCEKTAN</sequence>
<gene>
    <name evidence="12" type="ORF">FOA43_002982</name>
</gene>
<comment type="similarity">
    <text evidence="2">Belongs to the SRP receptor beta subunit family.</text>
</comment>
<dbReference type="GO" id="GO:0005789">
    <property type="term" value="C:endoplasmic reticulum membrane"/>
    <property type="evidence" value="ECO:0007669"/>
    <property type="project" value="UniProtKB-SubCell"/>
</dbReference>
<accession>A0A875S5J1</accession>
<name>A0A875S5J1_EENNA</name>
<dbReference type="AlphaFoldDB" id="A0A875S5J1"/>
<comment type="subcellular location">
    <subcellularLocation>
        <location evidence="1">Endoplasmic reticulum membrane</location>
        <topology evidence="1">Single-pass membrane protein</topology>
    </subcellularLocation>
</comment>
<evidence type="ECO:0000256" key="4">
    <source>
        <dbReference type="ARBA" id="ARBA00022692"/>
    </source>
</evidence>
<reference evidence="12" key="1">
    <citation type="submission" date="2020-10" db="EMBL/GenBank/DDBJ databases">
        <authorList>
            <person name="Roach M.J.R."/>
        </authorList>
    </citation>
    <scope>NUCLEOTIDE SEQUENCE</scope>
    <source>
        <strain evidence="12">CBS 1945</strain>
    </source>
</reference>
<dbReference type="KEGG" id="bnn:FOA43_002982"/>
<keyword evidence="10" id="KW-0675">Receptor</keyword>